<dbReference type="Pfam" id="PF00156">
    <property type="entry name" value="Pribosyltran"/>
    <property type="match status" value="1"/>
</dbReference>
<evidence type="ECO:0000259" key="3">
    <source>
        <dbReference type="Pfam" id="PF00156"/>
    </source>
</evidence>
<dbReference type="NCBIfam" id="NF006605">
    <property type="entry name" value="PRK09162.1"/>
    <property type="match status" value="1"/>
</dbReference>
<dbReference type="CDD" id="cd06223">
    <property type="entry name" value="PRTases_typeI"/>
    <property type="match status" value="1"/>
</dbReference>
<evidence type="ECO:0000313" key="4">
    <source>
        <dbReference type="EMBL" id="AKC85490.1"/>
    </source>
</evidence>
<dbReference type="AlphaFoldDB" id="A0A0E3ULW0"/>
<reference evidence="4 5" key="1">
    <citation type="journal article" date="2015" name="Genome Announc.">
        <title>Complete Genome Sequence of Pseudoxanthomonas suwonensis Strain J1, a Cellulose-Degrading Bacterium Isolated from Leaf- and Wood-Enriched Soil.</title>
        <authorList>
            <person name="Hou L."/>
            <person name="Jiang J."/>
            <person name="Xu Z."/>
            <person name="Zhou Y."/>
            <person name="Leung F.C."/>
        </authorList>
    </citation>
    <scope>NUCLEOTIDE SEQUENCE [LARGE SCALE GENOMIC DNA]</scope>
    <source>
        <strain evidence="4 5">J1</strain>
    </source>
</reference>
<dbReference type="GO" id="GO:0032264">
    <property type="term" value="P:IMP salvage"/>
    <property type="evidence" value="ECO:0007669"/>
    <property type="project" value="TreeGrafter"/>
</dbReference>
<dbReference type="KEGG" id="psuw:WQ53_00590"/>
<dbReference type="PANTHER" id="PTHR43340:SF1">
    <property type="entry name" value="HYPOXANTHINE PHOSPHORIBOSYLTRANSFERASE"/>
    <property type="match status" value="1"/>
</dbReference>
<dbReference type="eggNOG" id="COG0634">
    <property type="taxonomic scope" value="Bacteria"/>
</dbReference>
<keyword evidence="5" id="KW-1185">Reference proteome</keyword>
<dbReference type="Gene3D" id="3.40.50.2020">
    <property type="match status" value="1"/>
</dbReference>
<protein>
    <submittedName>
        <fullName evidence="4">Hypoxanthine-guanine phosphoribosyltransferase</fullName>
        <ecNumber evidence="4">2.4.2.8</ecNumber>
    </submittedName>
</protein>
<dbReference type="GO" id="GO:0005829">
    <property type="term" value="C:cytosol"/>
    <property type="evidence" value="ECO:0007669"/>
    <property type="project" value="TreeGrafter"/>
</dbReference>
<dbReference type="EMBL" id="CP011144">
    <property type="protein sequence ID" value="AKC85490.1"/>
    <property type="molecule type" value="Genomic_DNA"/>
</dbReference>
<evidence type="ECO:0000256" key="2">
    <source>
        <dbReference type="ARBA" id="ARBA00049402"/>
    </source>
</evidence>
<dbReference type="Proteomes" id="UP000033067">
    <property type="component" value="Chromosome"/>
</dbReference>
<keyword evidence="4" id="KW-0808">Transferase</keyword>
<proteinExistence type="predicted"/>
<dbReference type="GO" id="GO:0006178">
    <property type="term" value="P:guanine salvage"/>
    <property type="evidence" value="ECO:0007669"/>
    <property type="project" value="TreeGrafter"/>
</dbReference>
<evidence type="ECO:0000256" key="1">
    <source>
        <dbReference type="ARBA" id="ARBA00048811"/>
    </source>
</evidence>
<dbReference type="SUPFAM" id="SSF53271">
    <property type="entry name" value="PRTase-like"/>
    <property type="match status" value="1"/>
</dbReference>
<keyword evidence="4" id="KW-0328">Glycosyltransferase</keyword>
<dbReference type="EC" id="2.4.2.8" evidence="4"/>
<sequence>MSDLLIAEVLEKSDLLVDRPAIDAAIAKMADAIARDYIGDVPPHRLGDSFVPVFLTVMHGALPFAGQLALELGARGLDLQFDYLHATRYRGNNQGGELVWKHRPATSLYGRRVLIADDILDEGHTLAEVGRWCIEQGATDVRIAALTVKDHDRCVDGVRADYVGLHLPDRYVFGFGMDYYEQGRNLPGIYALKD</sequence>
<evidence type="ECO:0000313" key="5">
    <source>
        <dbReference type="Proteomes" id="UP000033067"/>
    </source>
</evidence>
<comment type="catalytic activity">
    <reaction evidence="1">
        <text>GMP + diphosphate = guanine + 5-phospho-alpha-D-ribose 1-diphosphate</text>
        <dbReference type="Rhea" id="RHEA:25424"/>
        <dbReference type="ChEBI" id="CHEBI:16235"/>
        <dbReference type="ChEBI" id="CHEBI:33019"/>
        <dbReference type="ChEBI" id="CHEBI:58017"/>
        <dbReference type="ChEBI" id="CHEBI:58115"/>
        <dbReference type="EC" id="2.4.2.8"/>
    </reaction>
    <physiologicalReaction direction="right-to-left" evidence="1">
        <dbReference type="Rhea" id="RHEA:25426"/>
    </physiologicalReaction>
</comment>
<gene>
    <name evidence="4" type="ORF">WQ53_00590</name>
</gene>
<dbReference type="GO" id="GO:0052657">
    <property type="term" value="F:guanine phosphoribosyltransferase activity"/>
    <property type="evidence" value="ECO:0007669"/>
    <property type="project" value="RHEA"/>
</dbReference>
<dbReference type="InterPro" id="IPR029057">
    <property type="entry name" value="PRTase-like"/>
</dbReference>
<dbReference type="RefSeq" id="WP_052629530.1">
    <property type="nucleotide sequence ID" value="NZ_CP011144.1"/>
</dbReference>
<name>A0A0E3ULW0_9GAMM</name>
<dbReference type="OrthoDB" id="9802824at2"/>
<feature type="domain" description="Phosphoribosyltransferase" evidence="3">
    <location>
        <begin position="18"/>
        <end position="179"/>
    </location>
</feature>
<dbReference type="GO" id="GO:0032263">
    <property type="term" value="P:GMP salvage"/>
    <property type="evidence" value="ECO:0007669"/>
    <property type="project" value="TreeGrafter"/>
</dbReference>
<dbReference type="GO" id="GO:0000287">
    <property type="term" value="F:magnesium ion binding"/>
    <property type="evidence" value="ECO:0007669"/>
    <property type="project" value="TreeGrafter"/>
</dbReference>
<dbReference type="GO" id="GO:0004422">
    <property type="term" value="F:hypoxanthine phosphoribosyltransferase activity"/>
    <property type="evidence" value="ECO:0007669"/>
    <property type="project" value="TreeGrafter"/>
</dbReference>
<accession>A0A0E3ULW0</accession>
<dbReference type="InterPro" id="IPR000836">
    <property type="entry name" value="PRTase_dom"/>
</dbReference>
<dbReference type="PANTHER" id="PTHR43340">
    <property type="entry name" value="HYPOXANTHINE-GUANINE PHOSPHORIBOSYLTRANSFERASE"/>
    <property type="match status" value="1"/>
</dbReference>
<organism evidence="4 5">
    <name type="scientific">Pseudoxanthomonas suwonensis</name>
    <dbReference type="NCBI Taxonomy" id="314722"/>
    <lineage>
        <taxon>Bacteria</taxon>
        <taxon>Pseudomonadati</taxon>
        <taxon>Pseudomonadota</taxon>
        <taxon>Gammaproteobacteria</taxon>
        <taxon>Lysobacterales</taxon>
        <taxon>Lysobacteraceae</taxon>
        <taxon>Pseudoxanthomonas</taxon>
    </lineage>
</organism>
<comment type="catalytic activity">
    <reaction evidence="2">
        <text>IMP + diphosphate = hypoxanthine + 5-phospho-alpha-D-ribose 1-diphosphate</text>
        <dbReference type="Rhea" id="RHEA:17973"/>
        <dbReference type="ChEBI" id="CHEBI:17368"/>
        <dbReference type="ChEBI" id="CHEBI:33019"/>
        <dbReference type="ChEBI" id="CHEBI:58017"/>
        <dbReference type="ChEBI" id="CHEBI:58053"/>
        <dbReference type="EC" id="2.4.2.8"/>
    </reaction>
    <physiologicalReaction direction="right-to-left" evidence="2">
        <dbReference type="Rhea" id="RHEA:17975"/>
    </physiologicalReaction>
</comment>
<dbReference type="InterPro" id="IPR050408">
    <property type="entry name" value="HGPRT"/>
</dbReference>
<dbReference type="GO" id="GO:0046100">
    <property type="term" value="P:hypoxanthine metabolic process"/>
    <property type="evidence" value="ECO:0007669"/>
    <property type="project" value="TreeGrafter"/>
</dbReference>
<dbReference type="PATRIC" id="fig|314722.6.peg.124"/>